<dbReference type="PANTHER" id="PTHR31439">
    <property type="entry name" value="EXPRESSED PROTEIN"/>
    <property type="match status" value="1"/>
</dbReference>
<accession>A0A443NKE4</accession>
<gene>
    <name evidence="1" type="ORF">CKAN_00749600</name>
</gene>
<evidence type="ECO:0000313" key="1">
    <source>
        <dbReference type="EMBL" id="RWR78941.1"/>
    </source>
</evidence>
<dbReference type="PROSITE" id="PS51257">
    <property type="entry name" value="PROKAR_LIPOPROTEIN"/>
    <property type="match status" value="1"/>
</dbReference>
<dbReference type="AlphaFoldDB" id="A0A443NKE4"/>
<sequence length="512" mass="58266">MRGGVIGSSTSSFMACFCLPDVCSWISNLPPVTQWRKDSMSICLCSSNSTQASLNLFIIKSLQNLNPSISFTILADFHTPVYLWTSHAFKLNIKSQNPIDEETIFNLFQNLIEGVLSYAPNKNSSALKLPTSRANNGFNEMFNLAFYTLTLLICIYEAPHDLRLGCLNTLKRHITCVQLREASKQLMRLLGSNLEERWMRSLNLAITNWIIEFKSSNPSIKTPSPLFSYAISTVGLWKVQLYCPTIAMEVENSSSASLDERLLLSLRYQQLEGVIQLGHKVNIRENWVDVVLNIDNIRLDVAPLATETLLSERGAGAEEKHFPSRIFLQVTPTIQTNMLSVSVSKSSDNPVHEIGKEKTLEGSFDPPNKVGFKMSAAETVTMSMKPWKFEQSVYGNSVNLNWFLHDSIDGREVVSSKPSKMSLFQPKAWFKDRYSSAYRPFTREGGVVFAGDEYGERVVWKMDRESIGKTMEWEIKGFIWLTYWPNKYRTFYSETRKLEFREILHVSLTKPA</sequence>
<dbReference type="OrthoDB" id="724026at2759"/>
<organism evidence="1 2">
    <name type="scientific">Cinnamomum micranthum f. kanehirae</name>
    <dbReference type="NCBI Taxonomy" id="337451"/>
    <lineage>
        <taxon>Eukaryota</taxon>
        <taxon>Viridiplantae</taxon>
        <taxon>Streptophyta</taxon>
        <taxon>Embryophyta</taxon>
        <taxon>Tracheophyta</taxon>
        <taxon>Spermatophyta</taxon>
        <taxon>Magnoliopsida</taxon>
        <taxon>Magnoliidae</taxon>
        <taxon>Laurales</taxon>
        <taxon>Lauraceae</taxon>
        <taxon>Cinnamomum</taxon>
    </lineage>
</organism>
<dbReference type="EMBL" id="QPKB01000003">
    <property type="protein sequence ID" value="RWR78941.1"/>
    <property type="molecule type" value="Genomic_DNA"/>
</dbReference>
<evidence type="ECO:0000313" key="2">
    <source>
        <dbReference type="Proteomes" id="UP000283530"/>
    </source>
</evidence>
<dbReference type="PANTHER" id="PTHR31439:SF4">
    <property type="entry name" value="NEURONAL PAS DOMAIN PROTEIN"/>
    <property type="match status" value="1"/>
</dbReference>
<comment type="caution">
    <text evidence="1">The sequence shown here is derived from an EMBL/GenBank/DDBJ whole genome shotgun (WGS) entry which is preliminary data.</text>
</comment>
<dbReference type="Proteomes" id="UP000283530">
    <property type="component" value="Unassembled WGS sequence"/>
</dbReference>
<keyword evidence="2" id="KW-1185">Reference proteome</keyword>
<name>A0A443NKE4_9MAGN</name>
<reference evidence="1 2" key="1">
    <citation type="journal article" date="2019" name="Nat. Plants">
        <title>Stout camphor tree genome fills gaps in understanding of flowering plant genome evolution.</title>
        <authorList>
            <person name="Chaw S.M."/>
            <person name="Liu Y.C."/>
            <person name="Wu Y.W."/>
            <person name="Wang H.Y."/>
            <person name="Lin C.I."/>
            <person name="Wu C.S."/>
            <person name="Ke H.M."/>
            <person name="Chang L.Y."/>
            <person name="Hsu C.Y."/>
            <person name="Yang H.T."/>
            <person name="Sudianto E."/>
            <person name="Hsu M.H."/>
            <person name="Wu K.P."/>
            <person name="Wang L.N."/>
            <person name="Leebens-Mack J.H."/>
            <person name="Tsai I.J."/>
        </authorList>
    </citation>
    <scope>NUCLEOTIDE SEQUENCE [LARGE SCALE GENOMIC DNA]</scope>
    <source>
        <strain evidence="2">cv. Chaw 1501</strain>
        <tissue evidence="1">Young leaves</tissue>
    </source>
</reference>
<protein>
    <submittedName>
        <fullName evidence="1">WD repeat-containing 63</fullName>
    </submittedName>
</protein>
<proteinExistence type="predicted"/>